<dbReference type="AlphaFoldDB" id="A0A2P0QHU3"/>
<accession>A0A2P0QHU3</accession>
<name>A0A2P0QHU3_PSESF</name>
<organism evidence="1">
    <name type="scientific">Pseudomonas syringae pv. actinidiae</name>
    <dbReference type="NCBI Taxonomy" id="103796"/>
    <lineage>
        <taxon>Bacteria</taxon>
        <taxon>Pseudomonadati</taxon>
        <taxon>Pseudomonadota</taxon>
        <taxon>Gammaproteobacteria</taxon>
        <taxon>Pseudomonadales</taxon>
        <taxon>Pseudomonadaceae</taxon>
        <taxon>Pseudomonas</taxon>
        <taxon>Pseudomonas syringae</taxon>
    </lineage>
</organism>
<proteinExistence type="predicted"/>
<evidence type="ECO:0000313" key="1">
    <source>
        <dbReference type="EMBL" id="ARO45120.1"/>
    </source>
</evidence>
<keyword evidence="1" id="KW-0614">Plasmid</keyword>
<reference evidence="1" key="1">
    <citation type="submission" date="2016-03" db="EMBL/GenBank/DDBJ databases">
        <title>The evolution of Pseudomonas syringae pv. actinidiae in New Zealand.</title>
        <authorList>
            <person name="Taiaroa G."/>
            <person name="Poulter R.T.M."/>
            <person name="Lamont I."/>
            <person name="Stockwell P."/>
            <person name="Butler M.I."/>
        </authorList>
    </citation>
    <scope>NUCLEOTIDE SEQUENCE</scope>
    <source>
        <strain evidence="1">B4A</strain>
        <plasmid evidence="1">pUR_B4A</plasmid>
    </source>
</reference>
<geneLocation type="plasmid" evidence="1">
    <name>pUR_B4A</name>
</geneLocation>
<protein>
    <submittedName>
        <fullName evidence="1">Uncharacterized protein</fullName>
    </submittedName>
</protein>
<sequence length="65" mass="7196">MSKVHLVRPGATAPYCGIRPRAGYDLRLIRDQDKFVRISKNPEATFPACKRCAAQLEVGTHQVAS</sequence>
<dbReference type="EMBL" id="KX009062">
    <property type="protein sequence ID" value="ARO45120.1"/>
    <property type="molecule type" value="Genomic_DNA"/>
</dbReference>